<dbReference type="InterPro" id="IPR007624">
    <property type="entry name" value="RNA_pol_sigma70_r3"/>
</dbReference>
<dbReference type="PROSITE" id="PS00716">
    <property type="entry name" value="SIGMA70_2"/>
    <property type="match status" value="1"/>
</dbReference>
<evidence type="ECO:0000256" key="2">
    <source>
        <dbReference type="ARBA" id="ARBA00022969"/>
    </source>
</evidence>
<evidence type="ECO:0000313" key="11">
    <source>
        <dbReference type="Proteomes" id="UP000242850"/>
    </source>
</evidence>
<evidence type="ECO:0000256" key="5">
    <source>
        <dbReference type="ARBA" id="ARBA00023125"/>
    </source>
</evidence>
<dbReference type="EMBL" id="FNUK01000004">
    <property type="protein sequence ID" value="SEF54929.1"/>
    <property type="molecule type" value="Genomic_DNA"/>
</dbReference>
<dbReference type="NCBIfam" id="TIGR02885">
    <property type="entry name" value="spore_sigF"/>
    <property type="match status" value="1"/>
</dbReference>
<dbReference type="InterPro" id="IPR014236">
    <property type="entry name" value="RNA_pol_sigma-F"/>
</dbReference>
<gene>
    <name evidence="10" type="ORF">SAMN05660865_00479</name>
</gene>
<dbReference type="Pfam" id="PF04542">
    <property type="entry name" value="Sigma70_r2"/>
    <property type="match status" value="1"/>
</dbReference>
<evidence type="ECO:0000256" key="1">
    <source>
        <dbReference type="ARBA" id="ARBA00007788"/>
    </source>
</evidence>
<accession>A0A1H5SWN8</accession>
<dbReference type="InterPro" id="IPR036388">
    <property type="entry name" value="WH-like_DNA-bd_sf"/>
</dbReference>
<dbReference type="Pfam" id="PF04539">
    <property type="entry name" value="Sigma70_r3"/>
    <property type="match status" value="1"/>
</dbReference>
<dbReference type="SUPFAM" id="SSF88946">
    <property type="entry name" value="Sigma2 domain of RNA polymerase sigma factors"/>
    <property type="match status" value="1"/>
</dbReference>
<dbReference type="InterPro" id="IPR000943">
    <property type="entry name" value="RNA_pol_sigma70"/>
</dbReference>
<dbReference type="InterPro" id="IPR014322">
    <property type="entry name" value="RNA_pol_sigma-B/F/G"/>
</dbReference>
<dbReference type="InterPro" id="IPR013324">
    <property type="entry name" value="RNA_pol_sigma_r3/r4-like"/>
</dbReference>
<keyword evidence="5 7" id="KW-0238">DNA-binding</keyword>
<dbReference type="GO" id="GO:0030435">
    <property type="term" value="P:sporulation resulting in formation of a cellular spore"/>
    <property type="evidence" value="ECO:0007669"/>
    <property type="project" value="UniProtKB-KW"/>
</dbReference>
<dbReference type="InterPro" id="IPR014284">
    <property type="entry name" value="RNA_pol_sigma-70_dom"/>
</dbReference>
<dbReference type="GO" id="GO:0003677">
    <property type="term" value="F:DNA binding"/>
    <property type="evidence" value="ECO:0007669"/>
    <property type="project" value="UniProtKB-KW"/>
</dbReference>
<evidence type="ECO:0000256" key="8">
    <source>
        <dbReference type="SAM" id="Coils"/>
    </source>
</evidence>
<reference evidence="11" key="1">
    <citation type="submission" date="2016-10" db="EMBL/GenBank/DDBJ databases">
        <authorList>
            <person name="Varghese N."/>
            <person name="Submissions S."/>
        </authorList>
    </citation>
    <scope>NUCLEOTIDE SEQUENCE [LARGE SCALE GENOMIC DNA]</scope>
    <source>
        <strain evidence="11">DSM 5463</strain>
    </source>
</reference>
<dbReference type="Gene3D" id="1.10.10.10">
    <property type="entry name" value="Winged helix-like DNA-binding domain superfamily/Winged helix DNA-binding domain"/>
    <property type="match status" value="2"/>
</dbReference>
<dbReference type="GO" id="GO:0016987">
    <property type="term" value="F:sigma factor activity"/>
    <property type="evidence" value="ECO:0007669"/>
    <property type="project" value="UniProtKB-KW"/>
</dbReference>
<dbReference type="InterPro" id="IPR007627">
    <property type="entry name" value="RNA_pol_sigma70_r2"/>
</dbReference>
<dbReference type="InterPro" id="IPR013325">
    <property type="entry name" value="RNA_pol_sigma_r2"/>
</dbReference>
<dbReference type="AlphaFoldDB" id="A0A1H5SWN8"/>
<proteinExistence type="inferred from homology"/>
<dbReference type="PRINTS" id="PR00046">
    <property type="entry name" value="SIGMA70FCT"/>
</dbReference>
<evidence type="ECO:0000313" key="10">
    <source>
        <dbReference type="EMBL" id="SEF54929.1"/>
    </source>
</evidence>
<evidence type="ECO:0000256" key="3">
    <source>
        <dbReference type="ARBA" id="ARBA00023015"/>
    </source>
</evidence>
<keyword evidence="6 7" id="KW-0804">Transcription</keyword>
<keyword evidence="8" id="KW-0175">Coiled coil</keyword>
<dbReference type="PROSITE" id="PS50943">
    <property type="entry name" value="HTH_CROC1"/>
    <property type="match status" value="1"/>
</dbReference>
<comment type="function">
    <text evidence="7">Sigma factors are initiation factors that promote the attachment of RNA polymerase to specific initiation sites and are then released.</text>
</comment>
<evidence type="ECO:0000256" key="7">
    <source>
        <dbReference type="RuleBase" id="RU362124"/>
    </source>
</evidence>
<comment type="similarity">
    <text evidence="1 7">Belongs to the sigma-70 factor family.</text>
</comment>
<dbReference type="GO" id="GO:0006352">
    <property type="term" value="P:DNA-templated transcription initiation"/>
    <property type="evidence" value="ECO:0007669"/>
    <property type="project" value="InterPro"/>
</dbReference>
<dbReference type="Gene3D" id="1.20.120.1810">
    <property type="match status" value="1"/>
</dbReference>
<dbReference type="InterPro" id="IPR001387">
    <property type="entry name" value="Cro/C1-type_HTH"/>
</dbReference>
<keyword evidence="11" id="KW-1185">Reference proteome</keyword>
<dbReference type="PANTHER" id="PTHR30385:SF4">
    <property type="entry name" value="RNA POLYMERASE SIGMA-E FACTOR"/>
    <property type="match status" value="1"/>
</dbReference>
<feature type="domain" description="HTH cro/C1-type" evidence="9">
    <location>
        <begin position="208"/>
        <end position="238"/>
    </location>
</feature>
<protein>
    <recommendedName>
        <fullName evidence="7">RNA polymerase sigma factor</fullName>
    </recommendedName>
</protein>
<dbReference type="Pfam" id="PF04545">
    <property type="entry name" value="Sigma70_r4"/>
    <property type="match status" value="1"/>
</dbReference>
<dbReference type="NCBIfam" id="TIGR02937">
    <property type="entry name" value="sigma70-ECF"/>
    <property type="match status" value="1"/>
</dbReference>
<dbReference type="NCBIfam" id="TIGR02980">
    <property type="entry name" value="SigBFG"/>
    <property type="match status" value="1"/>
</dbReference>
<dbReference type="SUPFAM" id="SSF88659">
    <property type="entry name" value="Sigma3 and sigma4 domains of RNA polymerase sigma factors"/>
    <property type="match status" value="2"/>
</dbReference>
<evidence type="ECO:0000256" key="6">
    <source>
        <dbReference type="ARBA" id="ARBA00023163"/>
    </source>
</evidence>
<keyword evidence="4 7" id="KW-0731">Sigma factor</keyword>
<sequence length="249" mass="28427">MCNDSPTKFLDSQDVYDLIIKSQNGDKEAQEILVKSNLGLVNLVIRRFVNMGFDYEELFQIGCIGLIKAIRNFKVDQNVKFSTYAVPMILGEVRRFLRDDGLIKVSRNMKETAKKVKQAKEKLAKQLGREATIEEIAQELCITSEDVVLSLESLNGPEYLYDTIHQDDGSPVLLIDKISERETSEGDTIDKLAIKEIINKLEPKQRQIIFLRYFKDLTQSEVAKMLGISQVQVSRIEKKVLNLIKQALE</sequence>
<keyword evidence="3 7" id="KW-0805">Transcription regulation</keyword>
<dbReference type="PANTHER" id="PTHR30385">
    <property type="entry name" value="SIGMA FACTOR F FLAGELLAR"/>
    <property type="match status" value="1"/>
</dbReference>
<dbReference type="CDD" id="cd06171">
    <property type="entry name" value="Sigma70_r4"/>
    <property type="match status" value="1"/>
</dbReference>
<dbReference type="OrthoDB" id="9809557at2"/>
<name>A0A1H5SWN8_9CLOT</name>
<feature type="coiled-coil region" evidence="8">
    <location>
        <begin position="102"/>
        <end position="129"/>
    </location>
</feature>
<dbReference type="Proteomes" id="UP000242850">
    <property type="component" value="Unassembled WGS sequence"/>
</dbReference>
<evidence type="ECO:0000256" key="4">
    <source>
        <dbReference type="ARBA" id="ARBA00023082"/>
    </source>
</evidence>
<dbReference type="InterPro" id="IPR007630">
    <property type="entry name" value="RNA_pol_sigma70_r4"/>
</dbReference>
<evidence type="ECO:0000259" key="9">
    <source>
        <dbReference type="PROSITE" id="PS50943"/>
    </source>
</evidence>
<dbReference type="NCBIfam" id="NF004052">
    <property type="entry name" value="PRK05572.1"/>
    <property type="match status" value="1"/>
</dbReference>
<dbReference type="PROSITE" id="PS00715">
    <property type="entry name" value="SIGMA70_1"/>
    <property type="match status" value="1"/>
</dbReference>
<dbReference type="RefSeq" id="WP_103895490.1">
    <property type="nucleotide sequence ID" value="NZ_FNUK01000004.1"/>
</dbReference>
<keyword evidence="2" id="KW-0749">Sporulation</keyword>
<organism evidence="10 11">
    <name type="scientific">Caloramator fervidus</name>
    <dbReference type="NCBI Taxonomy" id="29344"/>
    <lineage>
        <taxon>Bacteria</taxon>
        <taxon>Bacillati</taxon>
        <taxon>Bacillota</taxon>
        <taxon>Clostridia</taxon>
        <taxon>Eubacteriales</taxon>
        <taxon>Clostridiaceae</taxon>
        <taxon>Caloramator</taxon>
    </lineage>
</organism>